<dbReference type="Proteomes" id="UP000182977">
    <property type="component" value="Chromosome I"/>
</dbReference>
<dbReference type="RefSeq" id="WP_046766433.1">
    <property type="nucleotide sequence ID" value="NZ_KQ061219.1"/>
</dbReference>
<evidence type="ECO:0000259" key="8">
    <source>
        <dbReference type="Pfam" id="PF13354"/>
    </source>
</evidence>
<dbReference type="InterPro" id="IPR045155">
    <property type="entry name" value="Beta-lactam_cat"/>
</dbReference>
<accession>A0A1H2GXA0</accession>
<gene>
    <name evidence="9" type="ORF">SAMN04488563_0727</name>
</gene>
<dbReference type="NCBIfam" id="NF033103">
    <property type="entry name" value="bla_class_A"/>
    <property type="match status" value="1"/>
</dbReference>
<evidence type="ECO:0000256" key="5">
    <source>
        <dbReference type="RuleBase" id="RU361140"/>
    </source>
</evidence>
<dbReference type="PANTHER" id="PTHR35333">
    <property type="entry name" value="BETA-LACTAMASE"/>
    <property type="match status" value="1"/>
</dbReference>
<evidence type="ECO:0000256" key="7">
    <source>
        <dbReference type="SAM" id="SignalP"/>
    </source>
</evidence>
<protein>
    <recommendedName>
        <fullName evidence="2 5">Beta-lactamase</fullName>
        <ecNumber evidence="2 5">3.5.2.6</ecNumber>
    </recommendedName>
</protein>
<dbReference type="InterPro" id="IPR023650">
    <property type="entry name" value="Beta-lactam_class-A_AS"/>
</dbReference>
<evidence type="ECO:0000256" key="6">
    <source>
        <dbReference type="SAM" id="MobiDB-lite"/>
    </source>
</evidence>
<dbReference type="PROSITE" id="PS00146">
    <property type="entry name" value="BETA_LACTAMASE_A"/>
    <property type="match status" value="1"/>
</dbReference>
<feature type="domain" description="Beta-lactamase class A catalytic" evidence="8">
    <location>
        <begin position="73"/>
        <end position="287"/>
    </location>
</feature>
<keyword evidence="4 5" id="KW-0046">Antibiotic resistance</keyword>
<dbReference type="GO" id="GO:0046677">
    <property type="term" value="P:response to antibiotic"/>
    <property type="evidence" value="ECO:0007669"/>
    <property type="project" value="UniProtKB-UniRule"/>
</dbReference>
<dbReference type="EC" id="3.5.2.6" evidence="2 5"/>
<dbReference type="GO" id="GO:0008800">
    <property type="term" value="F:beta-lactamase activity"/>
    <property type="evidence" value="ECO:0007669"/>
    <property type="project" value="UniProtKB-UniRule"/>
</dbReference>
<dbReference type="STRING" id="419479.SAMN04488563_0727"/>
<dbReference type="Gene3D" id="3.40.710.10">
    <property type="entry name" value="DD-peptidase/beta-lactamase superfamily"/>
    <property type="match status" value="1"/>
</dbReference>
<comment type="catalytic activity">
    <reaction evidence="5">
        <text>a beta-lactam + H2O = a substituted beta-amino acid</text>
        <dbReference type="Rhea" id="RHEA:20401"/>
        <dbReference type="ChEBI" id="CHEBI:15377"/>
        <dbReference type="ChEBI" id="CHEBI:35627"/>
        <dbReference type="ChEBI" id="CHEBI:140347"/>
        <dbReference type="EC" id="3.5.2.6"/>
    </reaction>
</comment>
<dbReference type="InterPro" id="IPR012338">
    <property type="entry name" value="Beta-lactam/transpept-like"/>
</dbReference>
<feature type="region of interest" description="Disordered" evidence="6">
    <location>
        <begin position="27"/>
        <end position="53"/>
    </location>
</feature>
<dbReference type="PRINTS" id="PR00118">
    <property type="entry name" value="BLACTAMASEA"/>
</dbReference>
<evidence type="ECO:0000256" key="2">
    <source>
        <dbReference type="ARBA" id="ARBA00012865"/>
    </source>
</evidence>
<keyword evidence="7" id="KW-0732">Signal</keyword>
<dbReference type="OrthoDB" id="9784149at2"/>
<keyword evidence="3 5" id="KW-0378">Hydrolase</keyword>
<reference evidence="10" key="1">
    <citation type="submission" date="2016-10" db="EMBL/GenBank/DDBJ databases">
        <authorList>
            <person name="Varghese N."/>
            <person name="Submissions S."/>
        </authorList>
    </citation>
    <scope>NUCLEOTIDE SEQUENCE [LARGE SCALE GENOMIC DNA]</scope>
    <source>
        <strain evidence="10">DSM 45079</strain>
    </source>
</reference>
<organism evidence="9 10">
    <name type="scientific">Jiangella alkaliphila</name>
    <dbReference type="NCBI Taxonomy" id="419479"/>
    <lineage>
        <taxon>Bacteria</taxon>
        <taxon>Bacillati</taxon>
        <taxon>Actinomycetota</taxon>
        <taxon>Actinomycetes</taxon>
        <taxon>Jiangellales</taxon>
        <taxon>Jiangellaceae</taxon>
        <taxon>Jiangella</taxon>
    </lineage>
</organism>
<dbReference type="AlphaFoldDB" id="A0A1H2GXA0"/>
<evidence type="ECO:0000256" key="3">
    <source>
        <dbReference type="ARBA" id="ARBA00022801"/>
    </source>
</evidence>
<evidence type="ECO:0000313" key="9">
    <source>
        <dbReference type="EMBL" id="SDU24236.1"/>
    </source>
</evidence>
<feature type="signal peptide" evidence="7">
    <location>
        <begin position="1"/>
        <end position="18"/>
    </location>
</feature>
<dbReference type="PANTHER" id="PTHR35333:SF3">
    <property type="entry name" value="BETA-LACTAMASE-TYPE TRANSPEPTIDASE FOLD CONTAINING PROTEIN"/>
    <property type="match status" value="1"/>
</dbReference>
<keyword evidence="10" id="KW-1185">Reference proteome</keyword>
<dbReference type="EMBL" id="LT629791">
    <property type="protein sequence ID" value="SDU24236.1"/>
    <property type="molecule type" value="Genomic_DNA"/>
</dbReference>
<sequence length="315" mass="32200">MRLTTLPALAAVTVVVLAGCGSDDDPAPAATIPAETSTSTSTSAPAETPSPTTDPAVAAALAALETDYAARLGVYAVDTGTGETVEHRPDERFAFASTHKMLSAAAVLQATEPADLAEVIAFDAADVVGFSPVTEPAAGTGLTLQQIIEAAITVSDNTAANLLFEQVGGPDGLEAVVRDFGDEATSFDRIEPDLSDWVPGETRDTTTPRAMAANVEGLLLGDLLAEEDRTLLHDTMRANTTGDELIRAGVPDGWVVADKTGSASHGGRNDIAVLEPPGAAPIVLAVYSNRLDPEAESDPALIAAAAAIVVDEFAG</sequence>
<evidence type="ECO:0000256" key="1">
    <source>
        <dbReference type="ARBA" id="ARBA00009009"/>
    </source>
</evidence>
<dbReference type="SUPFAM" id="SSF56601">
    <property type="entry name" value="beta-lactamase/transpeptidase-like"/>
    <property type="match status" value="1"/>
</dbReference>
<dbReference type="PROSITE" id="PS51257">
    <property type="entry name" value="PROKAR_LIPOPROTEIN"/>
    <property type="match status" value="1"/>
</dbReference>
<comment type="similarity">
    <text evidence="1 5">Belongs to the class-A beta-lactamase family.</text>
</comment>
<name>A0A1H2GXA0_9ACTN</name>
<evidence type="ECO:0000313" key="10">
    <source>
        <dbReference type="Proteomes" id="UP000182977"/>
    </source>
</evidence>
<evidence type="ECO:0000256" key="4">
    <source>
        <dbReference type="ARBA" id="ARBA00023251"/>
    </source>
</evidence>
<feature type="chain" id="PRO_5039098834" description="Beta-lactamase" evidence="7">
    <location>
        <begin position="19"/>
        <end position="315"/>
    </location>
</feature>
<proteinExistence type="inferred from homology"/>
<dbReference type="Pfam" id="PF13354">
    <property type="entry name" value="Beta-lactamase2"/>
    <property type="match status" value="1"/>
</dbReference>
<dbReference type="GO" id="GO:0030655">
    <property type="term" value="P:beta-lactam antibiotic catabolic process"/>
    <property type="evidence" value="ECO:0007669"/>
    <property type="project" value="InterPro"/>
</dbReference>
<dbReference type="InterPro" id="IPR000871">
    <property type="entry name" value="Beta-lactam_class-A"/>
</dbReference>